<dbReference type="Proteomes" id="UP000192783">
    <property type="component" value="Unassembled WGS sequence"/>
</dbReference>
<dbReference type="OrthoDB" id="5516583at2"/>
<proteinExistence type="predicted"/>
<reference evidence="1 2" key="1">
    <citation type="submission" date="2017-04" db="EMBL/GenBank/DDBJ databases">
        <authorList>
            <person name="Afonso C.L."/>
            <person name="Miller P.J."/>
            <person name="Scott M.A."/>
            <person name="Spackman E."/>
            <person name="Goraichik I."/>
            <person name="Dimitrov K.M."/>
            <person name="Suarez D.L."/>
            <person name="Swayne D.E."/>
        </authorList>
    </citation>
    <scope>NUCLEOTIDE SEQUENCE [LARGE SCALE GENOMIC DNA]</scope>
    <source>
        <strain evidence="1 2">DSM 13146</strain>
    </source>
</reference>
<dbReference type="RefSeq" id="WP_084057071.1">
    <property type="nucleotide sequence ID" value="NZ_FWXF01000005.1"/>
</dbReference>
<keyword evidence="2" id="KW-1185">Reference proteome</keyword>
<sequence length="118" mass="13000">MSQCEACGVKVAGDEIYEHAGQTLCEDCYLDRMATPKVCDPWAVYSAKKTGEGQAGLTELQQKILDLLKERGPVPLEEIKAELGIDEGEFRSNFATLRHLELAKATKVGDKVCYTVFS</sequence>
<dbReference type="EMBL" id="FWXF01000005">
    <property type="protein sequence ID" value="SMC21914.1"/>
    <property type="molecule type" value="Genomic_DNA"/>
</dbReference>
<evidence type="ECO:0000313" key="1">
    <source>
        <dbReference type="EMBL" id="SMC21914.1"/>
    </source>
</evidence>
<dbReference type="AlphaFoldDB" id="A0A1W1XDP4"/>
<dbReference type="SUPFAM" id="SSF57716">
    <property type="entry name" value="Glucocorticoid receptor-like (DNA-binding domain)"/>
    <property type="match status" value="1"/>
</dbReference>
<dbReference type="InterPro" id="IPR036390">
    <property type="entry name" value="WH_DNA-bd_sf"/>
</dbReference>
<name>A0A1W1XDP4_9BACT</name>
<accession>A0A1W1XDP4</accession>
<gene>
    <name evidence="1" type="ORF">SAMN02746041_01313</name>
</gene>
<evidence type="ECO:0000313" key="2">
    <source>
        <dbReference type="Proteomes" id="UP000192783"/>
    </source>
</evidence>
<dbReference type="SUPFAM" id="SSF46785">
    <property type="entry name" value="Winged helix' DNA-binding domain"/>
    <property type="match status" value="1"/>
</dbReference>
<protein>
    <submittedName>
        <fullName evidence="1">Uncharacterized protein</fullName>
    </submittedName>
</protein>
<organism evidence="1 2">
    <name type="scientific">Desulfacinum hydrothermale DSM 13146</name>
    <dbReference type="NCBI Taxonomy" id="1121390"/>
    <lineage>
        <taxon>Bacteria</taxon>
        <taxon>Pseudomonadati</taxon>
        <taxon>Thermodesulfobacteriota</taxon>
        <taxon>Syntrophobacteria</taxon>
        <taxon>Syntrophobacterales</taxon>
        <taxon>Syntrophobacteraceae</taxon>
        <taxon>Desulfacinum</taxon>
    </lineage>
</organism>